<protein>
    <recommendedName>
        <fullName evidence="2">DUF6604 domain-containing protein</fullName>
    </recommendedName>
</protein>
<evidence type="ECO:0000259" key="2">
    <source>
        <dbReference type="Pfam" id="PF20253"/>
    </source>
</evidence>
<evidence type="ECO:0000256" key="1">
    <source>
        <dbReference type="SAM" id="MobiDB-lite"/>
    </source>
</evidence>
<dbReference type="Proteomes" id="UP000244855">
    <property type="component" value="Unassembled WGS sequence"/>
</dbReference>
<dbReference type="OrthoDB" id="4821062at2759"/>
<name>A0A2V1DEL4_9PLEO</name>
<gene>
    <name evidence="3" type="ORF">DM02DRAFT_674751</name>
</gene>
<dbReference type="Pfam" id="PF20253">
    <property type="entry name" value="DUF6604"/>
    <property type="match status" value="1"/>
</dbReference>
<feature type="domain" description="DUF6604" evidence="2">
    <location>
        <begin position="27"/>
        <end position="221"/>
    </location>
</feature>
<feature type="region of interest" description="Disordered" evidence="1">
    <location>
        <begin position="104"/>
        <end position="127"/>
    </location>
</feature>
<evidence type="ECO:0000313" key="3">
    <source>
        <dbReference type="EMBL" id="PVH96532.1"/>
    </source>
</evidence>
<reference evidence="3 4" key="1">
    <citation type="journal article" date="2018" name="Sci. Rep.">
        <title>Comparative genomics provides insights into the lifestyle and reveals functional heterogeneity of dark septate endophytic fungi.</title>
        <authorList>
            <person name="Knapp D.G."/>
            <person name="Nemeth J.B."/>
            <person name="Barry K."/>
            <person name="Hainaut M."/>
            <person name="Henrissat B."/>
            <person name="Johnson J."/>
            <person name="Kuo A."/>
            <person name="Lim J.H.P."/>
            <person name="Lipzen A."/>
            <person name="Nolan M."/>
            <person name="Ohm R.A."/>
            <person name="Tamas L."/>
            <person name="Grigoriev I.V."/>
            <person name="Spatafora J.W."/>
            <person name="Nagy L.G."/>
            <person name="Kovacs G.M."/>
        </authorList>
    </citation>
    <scope>NUCLEOTIDE SEQUENCE [LARGE SCALE GENOMIC DNA]</scope>
    <source>
        <strain evidence="3 4">DSE2036</strain>
    </source>
</reference>
<dbReference type="AlphaFoldDB" id="A0A2V1DEL4"/>
<dbReference type="InterPro" id="IPR046539">
    <property type="entry name" value="DUF6604"/>
</dbReference>
<accession>A0A2V1DEL4</accession>
<dbReference type="EMBL" id="KZ805462">
    <property type="protein sequence ID" value="PVH96532.1"/>
    <property type="molecule type" value="Genomic_DNA"/>
</dbReference>
<evidence type="ECO:0000313" key="4">
    <source>
        <dbReference type="Proteomes" id="UP000244855"/>
    </source>
</evidence>
<proteinExistence type="predicted"/>
<sequence>MSYKRATKTALQWLSAQPCLTEATFRSTREIADSAKRLPDKYDVPAFVIKALREAIGLRRKVHHMYQELHASSSDVSAQDNDNAHGAFITRLEDTLRVLQLKKTETQSSNKCRPDISQGEPSNNQNHNRYALLGSRVTDHRDKMKIAETVLTAQLDEDCYAQTQTIISDNDRLFVDDDLGEWIELSLFRSSLDATLDQSNKYWTASANGSMPLCLSAWLSSFSFYEVGRRYEKIDYDTLLSKWTENRMKQVEIQFQDIPGLQSETRRFTDPPALSLHRSLLQLYRTLQENDKTESKAGKHEDFSKIITPFSQDRRESYVNDRLAIYQMLSHMQQLLVSKRSIAAIETPQAPQPICEPLLPLFDKLFRNKGLPVPVQMIFGMEMLLSSYKAYTWPGGVLKRQSCRISALTFAQEVQKSFSVAIHCIQRDEDSISAINLPYLQNVFDGLEGYTKEVCFDLYYQAPWTAGCHMVEILAVAMFEGLHLCCNTGYLCAVLHLYNALRSTDSAFRRIKLFDTLCTIFQDKLFLGVLCTENFSSHFRRAMGGKLTKKATLNPNARMKLSKPIPGLSKRKTSSTRFSYFLDLHIFGYEPSADFWYLNIETKSRWRQTTQRERDDGIRRAYSSPLALPLGKIKENIMQEFNGPLPVARINYLAVFVFAADCMEKLCMTFSAVKDKTFQPDKDLGFNIVDSLLDQIVAHLRDEMPRQLLPYWRPVNNAKNFFNSLDRELSLEQFLWKSAI</sequence>
<keyword evidence="4" id="KW-1185">Reference proteome</keyword>
<organism evidence="3 4">
    <name type="scientific">Periconia macrospinosa</name>
    <dbReference type="NCBI Taxonomy" id="97972"/>
    <lineage>
        <taxon>Eukaryota</taxon>
        <taxon>Fungi</taxon>
        <taxon>Dikarya</taxon>
        <taxon>Ascomycota</taxon>
        <taxon>Pezizomycotina</taxon>
        <taxon>Dothideomycetes</taxon>
        <taxon>Pleosporomycetidae</taxon>
        <taxon>Pleosporales</taxon>
        <taxon>Massarineae</taxon>
        <taxon>Periconiaceae</taxon>
        <taxon>Periconia</taxon>
    </lineage>
</organism>